<accession>A0A8T2NJ14</accession>
<proteinExistence type="predicted"/>
<comment type="caution">
    <text evidence="2">The sequence shown here is derived from an EMBL/GenBank/DDBJ whole genome shotgun (WGS) entry which is preliminary data.</text>
</comment>
<keyword evidence="3" id="KW-1185">Reference proteome</keyword>
<reference evidence="2" key="1">
    <citation type="thesis" date="2021" institute="BYU ScholarsArchive" country="Provo, UT, USA">
        <title>Applications of and Algorithms for Genome Assembly and Genomic Analyses with an Emphasis on Marine Teleosts.</title>
        <authorList>
            <person name="Pickett B.D."/>
        </authorList>
    </citation>
    <scope>NUCLEOTIDE SEQUENCE</scope>
    <source>
        <strain evidence="2">HI-2016</strain>
    </source>
</reference>
<feature type="compositionally biased region" description="Basic and acidic residues" evidence="1">
    <location>
        <begin position="18"/>
        <end position="30"/>
    </location>
</feature>
<dbReference type="AlphaFoldDB" id="A0A8T2NJ14"/>
<feature type="compositionally biased region" description="Low complexity" evidence="1">
    <location>
        <begin position="1"/>
        <end position="17"/>
    </location>
</feature>
<protein>
    <submittedName>
        <fullName evidence="2">Uncharacterized protein</fullName>
    </submittedName>
</protein>
<feature type="region of interest" description="Disordered" evidence="1">
    <location>
        <begin position="63"/>
        <end position="82"/>
    </location>
</feature>
<gene>
    <name evidence="2" type="ORF">JZ751_028412</name>
</gene>
<dbReference type="Proteomes" id="UP000824540">
    <property type="component" value="Unassembled WGS sequence"/>
</dbReference>
<name>A0A8T2NJ14_9TELE</name>
<feature type="region of interest" description="Disordered" evidence="1">
    <location>
        <begin position="1"/>
        <end position="52"/>
    </location>
</feature>
<sequence length="143" mass="15535">MLRQRGGAARTGEAGAANERHPDRDVESAKRSGLLISSHGAAGPAAGLLRRDERAPPLSFHILIREQTRRRGRAGRRPGGVGRDRNVEVFSLLLTEQFVPVGGKKRHLVKSPSASPRAPLTAWPLDNHSSLQSKRHFVMAPCA</sequence>
<evidence type="ECO:0000313" key="3">
    <source>
        <dbReference type="Proteomes" id="UP000824540"/>
    </source>
</evidence>
<evidence type="ECO:0000313" key="2">
    <source>
        <dbReference type="EMBL" id="KAG9337652.1"/>
    </source>
</evidence>
<organism evidence="2 3">
    <name type="scientific">Albula glossodonta</name>
    <name type="common">roundjaw bonefish</name>
    <dbReference type="NCBI Taxonomy" id="121402"/>
    <lineage>
        <taxon>Eukaryota</taxon>
        <taxon>Metazoa</taxon>
        <taxon>Chordata</taxon>
        <taxon>Craniata</taxon>
        <taxon>Vertebrata</taxon>
        <taxon>Euteleostomi</taxon>
        <taxon>Actinopterygii</taxon>
        <taxon>Neopterygii</taxon>
        <taxon>Teleostei</taxon>
        <taxon>Albuliformes</taxon>
        <taxon>Albulidae</taxon>
        <taxon>Albula</taxon>
    </lineage>
</organism>
<dbReference type="EMBL" id="JAFBMS010000083">
    <property type="protein sequence ID" value="KAG9337652.1"/>
    <property type="molecule type" value="Genomic_DNA"/>
</dbReference>
<evidence type="ECO:0000256" key="1">
    <source>
        <dbReference type="SAM" id="MobiDB-lite"/>
    </source>
</evidence>